<comment type="caution">
    <text evidence="2">The sequence shown here is derived from an EMBL/GenBank/DDBJ whole genome shotgun (WGS) entry which is preliminary data.</text>
</comment>
<keyword evidence="3" id="KW-1185">Reference proteome</keyword>
<sequence length="416" mass="46797">MARHVQPWSPLDPQDERYLPEIVWSVASLQDETDPNFQLALNFAWSNLRGGAGRRGAAWRGLSVGASRRVVAGRTCWAECGAEADQASRSPRRPCHRPLDADQALLIVSGFFCHILEKTDDFDLGKFLMEGEEMDIGPDMDTLNWSRESDEENDQQPLNREDSGIQVDRTPLEEQDQNRKLGPCISWKVGPTVPSSQMSQMTEAGWNIMWFIGVKKLFIFQLIDKKVTVRNNIIVTHLTHFPSQVLGFLHILPERVQHTQAVDIHTPIYATITRDSGGQVVTLIGSAQGLNRVFSTRVAEVPPDTQNVWASHLLNTLYKVILEYDNVGDASEQTVSLLFSPWVEMVWPYLQTVDESTVHGHLWDNAREFIIQSMSEKTESEEKISDNASASSGSDQGPSRRQHTMVSFLKAVLSRS</sequence>
<feature type="compositionally biased region" description="Polar residues" evidence="1">
    <location>
        <begin position="386"/>
        <end position="399"/>
    </location>
</feature>
<evidence type="ECO:0000313" key="2">
    <source>
        <dbReference type="EMBL" id="KAK2084095.1"/>
    </source>
</evidence>
<reference evidence="2 3" key="1">
    <citation type="submission" date="2023-05" db="EMBL/GenBank/DDBJ databases">
        <title>B98-5 Cell Line De Novo Hybrid Assembly: An Optical Mapping Approach.</title>
        <authorList>
            <person name="Kananen K."/>
            <person name="Auerbach J.A."/>
            <person name="Kautto E."/>
            <person name="Blachly J.S."/>
        </authorList>
    </citation>
    <scope>NUCLEOTIDE SEQUENCE [LARGE SCALE GENOMIC DNA]</scope>
    <source>
        <strain evidence="2">B95-8</strain>
        <tissue evidence="2">Cell line</tissue>
    </source>
</reference>
<organism evidence="2 3">
    <name type="scientific">Saguinus oedipus</name>
    <name type="common">Cotton-top tamarin</name>
    <name type="synonym">Oedipomidas oedipus</name>
    <dbReference type="NCBI Taxonomy" id="9490"/>
    <lineage>
        <taxon>Eukaryota</taxon>
        <taxon>Metazoa</taxon>
        <taxon>Chordata</taxon>
        <taxon>Craniata</taxon>
        <taxon>Vertebrata</taxon>
        <taxon>Euteleostomi</taxon>
        <taxon>Mammalia</taxon>
        <taxon>Eutheria</taxon>
        <taxon>Euarchontoglires</taxon>
        <taxon>Primates</taxon>
        <taxon>Haplorrhini</taxon>
        <taxon>Platyrrhini</taxon>
        <taxon>Cebidae</taxon>
        <taxon>Callitrichinae</taxon>
        <taxon>Saguinus</taxon>
    </lineage>
</organism>
<proteinExistence type="predicted"/>
<feature type="region of interest" description="Disordered" evidence="1">
    <location>
        <begin position="378"/>
        <end position="403"/>
    </location>
</feature>
<accession>A0ABQ9TH44</accession>
<dbReference type="Proteomes" id="UP001266305">
    <property type="component" value="Unassembled WGS sequence"/>
</dbReference>
<name>A0ABQ9TH44_SAGOE</name>
<protein>
    <submittedName>
        <fullName evidence="2">Uncharacterized protein</fullName>
    </submittedName>
</protein>
<evidence type="ECO:0000313" key="3">
    <source>
        <dbReference type="Proteomes" id="UP001266305"/>
    </source>
</evidence>
<gene>
    <name evidence="2" type="ORF">P7K49_037128</name>
</gene>
<evidence type="ECO:0000256" key="1">
    <source>
        <dbReference type="SAM" id="MobiDB-lite"/>
    </source>
</evidence>
<feature type="region of interest" description="Disordered" evidence="1">
    <location>
        <begin position="138"/>
        <end position="177"/>
    </location>
</feature>
<dbReference type="EMBL" id="JASSZA010000022">
    <property type="protein sequence ID" value="KAK2084095.1"/>
    <property type="molecule type" value="Genomic_DNA"/>
</dbReference>